<evidence type="ECO:0000313" key="3">
    <source>
        <dbReference type="Proteomes" id="UP000663838"/>
    </source>
</evidence>
<dbReference type="EMBL" id="CAJNYV010003225">
    <property type="protein sequence ID" value="CAF3544111.1"/>
    <property type="molecule type" value="Genomic_DNA"/>
</dbReference>
<gene>
    <name evidence="1" type="ORF">KIK155_LOCUS18094</name>
    <name evidence="2" type="ORF">TOA249_LOCUS29345</name>
</gene>
<organism evidence="2 3">
    <name type="scientific">Rotaria socialis</name>
    <dbReference type="NCBI Taxonomy" id="392032"/>
    <lineage>
        <taxon>Eukaryota</taxon>
        <taxon>Metazoa</taxon>
        <taxon>Spiralia</taxon>
        <taxon>Gnathifera</taxon>
        <taxon>Rotifera</taxon>
        <taxon>Eurotatoria</taxon>
        <taxon>Bdelloidea</taxon>
        <taxon>Philodinida</taxon>
        <taxon>Philodinidae</taxon>
        <taxon>Rotaria</taxon>
    </lineage>
</organism>
<feature type="non-terminal residue" evidence="2">
    <location>
        <position position="282"/>
    </location>
</feature>
<evidence type="ECO:0000313" key="1">
    <source>
        <dbReference type="EMBL" id="CAF3544111.1"/>
    </source>
</evidence>
<comment type="caution">
    <text evidence="2">The sequence shown here is derived from an EMBL/GenBank/DDBJ whole genome shotgun (WGS) entry which is preliminary data.</text>
</comment>
<protein>
    <submittedName>
        <fullName evidence="2">Uncharacterized protein</fullName>
    </submittedName>
</protein>
<name>A0A821TZK2_9BILA</name>
<reference evidence="2" key="1">
    <citation type="submission" date="2021-02" db="EMBL/GenBank/DDBJ databases">
        <authorList>
            <person name="Nowell W R."/>
        </authorList>
    </citation>
    <scope>NUCLEOTIDE SEQUENCE</scope>
</reference>
<dbReference type="AlphaFoldDB" id="A0A821TZK2"/>
<sequence length="282" mass="31690">MSTQPMDLWHQGRVLIAGDSRVRRLQSIRDPLLVGNVDFAFAGGILIEDLVTLVDEKLSDEHHIVILLGFIGDEMQPYSHPVDLESSVTLYRSRESEPSQFITESVKKAHAKWMALKPTRIIVWTIPYYLDYATYNTAKIGEYDVGDTESISWDSSLRFVNFVSRLCRQWVTTIPDIQFSLLNKVLFGCQRHTELFKTFGSLSGADFQFPAHSLTDGVHPSSTLTKAIWKFLLQSVGVVYRKSFPNTSSTEPNNSQQMGLLPVSSAASGGDTFSVKKYSKPM</sequence>
<proteinExistence type="predicted"/>
<dbReference type="EMBL" id="CAJOBS010004481">
    <property type="protein sequence ID" value="CAF4882201.1"/>
    <property type="molecule type" value="Genomic_DNA"/>
</dbReference>
<evidence type="ECO:0000313" key="2">
    <source>
        <dbReference type="EMBL" id="CAF4882201.1"/>
    </source>
</evidence>
<dbReference type="Proteomes" id="UP000663838">
    <property type="component" value="Unassembled WGS sequence"/>
</dbReference>
<dbReference type="Proteomes" id="UP000663865">
    <property type="component" value="Unassembled WGS sequence"/>
</dbReference>
<accession>A0A821TZK2</accession>